<dbReference type="SUPFAM" id="SSF46785">
    <property type="entry name" value="Winged helix' DNA-binding domain"/>
    <property type="match status" value="1"/>
</dbReference>
<dbReference type="PROSITE" id="PS50949">
    <property type="entry name" value="HTH_GNTR"/>
    <property type="match status" value="1"/>
</dbReference>
<dbReference type="Gene3D" id="1.10.10.10">
    <property type="entry name" value="Winged helix-like DNA-binding domain superfamily/Winged helix DNA-binding domain"/>
    <property type="match status" value="1"/>
</dbReference>
<protein>
    <submittedName>
        <fullName evidence="7">Putative transcriptional regulator, GntR family</fullName>
    </submittedName>
</protein>
<sequence>MSSWANSVKAESRPLSHDLHLDLRQSITPGTRGVRELLTSALRDAVRSGRLTVGAMLPPSRTLASDLGLARNTVAEAYAELVAEGWLESRQGSGTRAVNRGQDQLPPRPRGAGTPPPHNLMPGSGDVTAFPRADWLASARRALNHAPHEALRVGDPRGRHELRSAVAEYVSRVRGVRTTPDSVLICAGTRHAVEILTRMYGLARPIAVEAYGLFIFRDCIEATGGSSTPIGFDGEGAVVSDLENLDTAAALVTPAHHFPHGLPLHPARRTAVVDWARRTDSYVLEDDYDGEFRYDRQPVGALQCLDPDRVVYLGSASKSLAPALRLGWMVLPPEQVDAAVAATGGAQWYVDAISQLTMADFIAGGHYDRHIRRMRGRYRRRRDLLVQRLAGYNVGIRGLSAGLHLLLTLPEGAESDVLYRAGEAGVALAGLARLRHPLAGPHIPHPDGVVVSFGTPADHGFGPAVDALCRVLAATGL</sequence>
<gene>
    <name evidence="7" type="primary">gabR</name>
    <name evidence="7" type="ORF">ERS075579_04260</name>
</gene>
<dbReference type="InterPro" id="IPR000524">
    <property type="entry name" value="Tscrpt_reg_HTH_GntR"/>
</dbReference>
<name>A0A0U0ZTJ7_9MYCO</name>
<keyword evidence="5" id="KW-0804">Transcription</keyword>
<dbReference type="InterPro" id="IPR015421">
    <property type="entry name" value="PyrdxlP-dep_Trfase_major"/>
</dbReference>
<dbReference type="PRINTS" id="PR00035">
    <property type="entry name" value="HTHGNTR"/>
</dbReference>
<dbReference type="SUPFAM" id="SSF53383">
    <property type="entry name" value="PLP-dependent transferases"/>
    <property type="match status" value="1"/>
</dbReference>
<evidence type="ECO:0000256" key="2">
    <source>
        <dbReference type="ARBA" id="ARBA00022898"/>
    </source>
</evidence>
<comment type="similarity">
    <text evidence="1">In the C-terminal section; belongs to the class-I pyridoxal-phosphate-dependent aminotransferase family.</text>
</comment>
<dbReference type="InterPro" id="IPR051446">
    <property type="entry name" value="HTH_trans_reg/aminotransferase"/>
</dbReference>
<evidence type="ECO:0000256" key="3">
    <source>
        <dbReference type="ARBA" id="ARBA00023015"/>
    </source>
</evidence>
<evidence type="ECO:0000256" key="5">
    <source>
        <dbReference type="ARBA" id="ARBA00023163"/>
    </source>
</evidence>
<feature type="region of interest" description="Disordered" evidence="6">
    <location>
        <begin position="90"/>
        <end position="120"/>
    </location>
</feature>
<reference evidence="7 8" key="1">
    <citation type="submission" date="2015-03" db="EMBL/GenBank/DDBJ databases">
        <authorList>
            <person name="Murphy D."/>
        </authorList>
    </citation>
    <scope>NUCLEOTIDE SEQUENCE [LARGE SCALE GENOMIC DNA]</scope>
    <source>
        <strain evidence="7 8">PAP088</strain>
    </source>
</reference>
<dbReference type="AlphaFoldDB" id="A0A0U0ZTJ7"/>
<dbReference type="EMBL" id="CSWP01000010">
    <property type="protein sequence ID" value="CPV67736.1"/>
    <property type="molecule type" value="Genomic_DNA"/>
</dbReference>
<organism evidence="7 8">
    <name type="scientific">Mycobacteroides abscessus</name>
    <dbReference type="NCBI Taxonomy" id="36809"/>
    <lineage>
        <taxon>Bacteria</taxon>
        <taxon>Bacillati</taxon>
        <taxon>Actinomycetota</taxon>
        <taxon>Actinomycetes</taxon>
        <taxon>Mycobacteriales</taxon>
        <taxon>Mycobacteriaceae</taxon>
        <taxon>Mycobacteroides</taxon>
    </lineage>
</organism>
<dbReference type="SMART" id="SM00345">
    <property type="entry name" value="HTH_GNTR"/>
    <property type="match status" value="1"/>
</dbReference>
<dbReference type="Gene3D" id="3.40.640.10">
    <property type="entry name" value="Type I PLP-dependent aspartate aminotransferase-like (Major domain)"/>
    <property type="match status" value="1"/>
</dbReference>
<evidence type="ECO:0000313" key="8">
    <source>
        <dbReference type="Proteomes" id="UP000045782"/>
    </source>
</evidence>
<proteinExistence type="inferred from homology"/>
<dbReference type="GO" id="GO:0003700">
    <property type="term" value="F:DNA-binding transcription factor activity"/>
    <property type="evidence" value="ECO:0007669"/>
    <property type="project" value="InterPro"/>
</dbReference>
<keyword evidence="2" id="KW-0663">Pyridoxal phosphate</keyword>
<feature type="compositionally biased region" description="Pro residues" evidence="6">
    <location>
        <begin position="106"/>
        <end position="119"/>
    </location>
</feature>
<dbReference type="CDD" id="cd00609">
    <property type="entry name" value="AAT_like"/>
    <property type="match status" value="1"/>
</dbReference>
<dbReference type="Proteomes" id="UP000045782">
    <property type="component" value="Unassembled WGS sequence"/>
</dbReference>
<dbReference type="GO" id="GO:0030170">
    <property type="term" value="F:pyridoxal phosphate binding"/>
    <property type="evidence" value="ECO:0007669"/>
    <property type="project" value="InterPro"/>
</dbReference>
<evidence type="ECO:0000256" key="1">
    <source>
        <dbReference type="ARBA" id="ARBA00005384"/>
    </source>
</evidence>
<dbReference type="RefSeq" id="WP_016892673.1">
    <property type="nucleotide sequence ID" value="NZ_CSWP01000010.1"/>
</dbReference>
<dbReference type="InterPro" id="IPR004839">
    <property type="entry name" value="Aminotransferase_I/II_large"/>
</dbReference>
<dbReference type="GO" id="GO:0003677">
    <property type="term" value="F:DNA binding"/>
    <property type="evidence" value="ECO:0007669"/>
    <property type="project" value="UniProtKB-KW"/>
</dbReference>
<dbReference type="CDD" id="cd07377">
    <property type="entry name" value="WHTH_GntR"/>
    <property type="match status" value="1"/>
</dbReference>
<dbReference type="PANTHER" id="PTHR46577">
    <property type="entry name" value="HTH-TYPE TRANSCRIPTIONAL REGULATORY PROTEIN GABR"/>
    <property type="match status" value="1"/>
</dbReference>
<accession>A0A0U0ZTJ7</accession>
<dbReference type="Pfam" id="PF00392">
    <property type="entry name" value="GntR"/>
    <property type="match status" value="1"/>
</dbReference>
<evidence type="ECO:0000313" key="7">
    <source>
        <dbReference type="EMBL" id="CPV67736.1"/>
    </source>
</evidence>
<keyword evidence="3" id="KW-0805">Transcription regulation</keyword>
<keyword evidence="4" id="KW-0238">DNA-binding</keyword>
<evidence type="ECO:0000256" key="6">
    <source>
        <dbReference type="SAM" id="MobiDB-lite"/>
    </source>
</evidence>
<dbReference type="PANTHER" id="PTHR46577:SF1">
    <property type="entry name" value="HTH-TYPE TRANSCRIPTIONAL REGULATORY PROTEIN GABR"/>
    <property type="match status" value="1"/>
</dbReference>
<dbReference type="InterPro" id="IPR015424">
    <property type="entry name" value="PyrdxlP-dep_Trfase"/>
</dbReference>
<dbReference type="InterPro" id="IPR036390">
    <property type="entry name" value="WH_DNA-bd_sf"/>
</dbReference>
<evidence type="ECO:0000256" key="4">
    <source>
        <dbReference type="ARBA" id="ARBA00023125"/>
    </source>
</evidence>
<dbReference type="Pfam" id="PF00155">
    <property type="entry name" value="Aminotran_1_2"/>
    <property type="match status" value="1"/>
</dbReference>
<dbReference type="InterPro" id="IPR036388">
    <property type="entry name" value="WH-like_DNA-bd_sf"/>
</dbReference>